<comment type="similarity">
    <text evidence="1 5">Belongs to the PNP/UDP phosphorylase family.</text>
</comment>
<evidence type="ECO:0000256" key="3">
    <source>
        <dbReference type="ARBA" id="ARBA00022679"/>
    </source>
</evidence>
<dbReference type="GO" id="GO:0042278">
    <property type="term" value="P:purine nucleoside metabolic process"/>
    <property type="evidence" value="ECO:0007669"/>
    <property type="project" value="UniProtKB-UniRule"/>
</dbReference>
<dbReference type="SUPFAM" id="SSF53167">
    <property type="entry name" value="Purine and uridine phosphorylases"/>
    <property type="match status" value="1"/>
</dbReference>
<comment type="catalytic activity">
    <reaction evidence="4">
        <text>uridine + phosphate = alpha-D-ribose 1-phosphate + uracil</text>
        <dbReference type="Rhea" id="RHEA:24388"/>
        <dbReference type="ChEBI" id="CHEBI:16704"/>
        <dbReference type="ChEBI" id="CHEBI:17568"/>
        <dbReference type="ChEBI" id="CHEBI:43474"/>
        <dbReference type="ChEBI" id="CHEBI:57720"/>
        <dbReference type="EC" id="2.4.2.3"/>
    </reaction>
</comment>
<dbReference type="RefSeq" id="WP_047132319.1">
    <property type="nucleotide sequence ID" value="NZ_CP015114.1"/>
</dbReference>
<dbReference type="GeneID" id="93726075"/>
<dbReference type="PROSITE" id="PS01232">
    <property type="entry name" value="PNP_UDP_1"/>
    <property type="match status" value="1"/>
</dbReference>
<dbReference type="OrthoDB" id="9782889at2"/>
<evidence type="ECO:0000256" key="1">
    <source>
        <dbReference type="ARBA" id="ARBA00010456"/>
    </source>
</evidence>
<evidence type="ECO:0000256" key="4">
    <source>
        <dbReference type="ARBA" id="ARBA00048447"/>
    </source>
</evidence>
<dbReference type="EMBL" id="RQTE01000055">
    <property type="protein sequence ID" value="RZI03636.1"/>
    <property type="molecule type" value="Genomic_DNA"/>
</dbReference>
<dbReference type="GO" id="GO:0004731">
    <property type="term" value="F:purine-nucleoside phosphorylase activity"/>
    <property type="evidence" value="ECO:0007669"/>
    <property type="project" value="UniProtKB-UniRule"/>
</dbReference>
<evidence type="ECO:0000259" key="6">
    <source>
        <dbReference type="Pfam" id="PF01048"/>
    </source>
</evidence>
<dbReference type="NCBIfam" id="TIGR00107">
    <property type="entry name" value="deoD"/>
    <property type="match status" value="1"/>
</dbReference>
<keyword evidence="2 5" id="KW-0328">Glycosyltransferase</keyword>
<dbReference type="InterPro" id="IPR000845">
    <property type="entry name" value="Nucleoside_phosphorylase_d"/>
</dbReference>
<protein>
    <recommendedName>
        <fullName evidence="5">Purine nucleoside phosphorylase DeoD-type</fullName>
        <shortName evidence="5">PNP</shortName>
        <ecNumber evidence="5">2.4.2.1</ecNumber>
    </recommendedName>
</protein>
<name>A0A143PDL3_9STAP</name>
<dbReference type="HAMAP" id="MF_01627">
    <property type="entry name" value="Pur_nucleosid_phosp"/>
    <property type="match status" value="1"/>
</dbReference>
<comment type="subunit">
    <text evidence="5">Homohexamer; trimer of homodimers.</text>
</comment>
<feature type="binding site" description="in other chain" evidence="5">
    <location>
        <begin position="182"/>
        <end position="184"/>
    </location>
    <ligand>
        <name>a purine D-ribonucleoside</name>
        <dbReference type="ChEBI" id="CHEBI:142355"/>
        <note>ligand shared between dimeric partners</note>
    </ligand>
</feature>
<feature type="binding site" description="in other chain" evidence="5">
    <location>
        <begin position="90"/>
        <end position="93"/>
    </location>
    <ligand>
        <name>phosphate</name>
        <dbReference type="ChEBI" id="CHEBI:43474"/>
        <note>ligand shared between dimeric partners</note>
    </ligand>
</feature>
<dbReference type="AlphaFoldDB" id="A0A143PDL3"/>
<dbReference type="EC" id="2.4.2.1" evidence="5"/>
<keyword evidence="10" id="KW-1185">Reference proteome</keyword>
<dbReference type="GO" id="GO:0005829">
    <property type="term" value="C:cytosol"/>
    <property type="evidence" value="ECO:0007669"/>
    <property type="project" value="TreeGrafter"/>
</dbReference>
<gene>
    <name evidence="5 8" type="primary">deoD</name>
    <name evidence="8" type="ORF">EIG99_02860</name>
    <name evidence="7" type="ORF">I6J05_06505</name>
</gene>
<organism evidence="8 9">
    <name type="scientific">Staphylococcus condimenti</name>
    <dbReference type="NCBI Taxonomy" id="70255"/>
    <lineage>
        <taxon>Bacteria</taxon>
        <taxon>Bacillati</taxon>
        <taxon>Bacillota</taxon>
        <taxon>Bacilli</taxon>
        <taxon>Bacillales</taxon>
        <taxon>Staphylococcaceae</taxon>
        <taxon>Staphylococcus</taxon>
    </lineage>
</organism>
<feature type="binding site" description="in other chain" evidence="5">
    <location>
        <position position="23"/>
    </location>
    <ligand>
        <name>phosphate</name>
        <dbReference type="ChEBI" id="CHEBI:43474"/>
        <note>ligand shared between dimeric partners</note>
    </ligand>
</feature>
<dbReference type="Pfam" id="PF01048">
    <property type="entry name" value="PNP_UDP_1"/>
    <property type="match status" value="1"/>
</dbReference>
<proteinExistence type="inferred from homology"/>
<evidence type="ECO:0000313" key="8">
    <source>
        <dbReference type="EMBL" id="RZI03636.1"/>
    </source>
</evidence>
<comment type="catalytic activity">
    <reaction evidence="5">
        <text>a purine D-ribonucleoside + phosphate = a purine nucleobase + alpha-D-ribose 1-phosphate</text>
        <dbReference type="Rhea" id="RHEA:19805"/>
        <dbReference type="ChEBI" id="CHEBI:26386"/>
        <dbReference type="ChEBI" id="CHEBI:43474"/>
        <dbReference type="ChEBI" id="CHEBI:57720"/>
        <dbReference type="ChEBI" id="CHEBI:142355"/>
        <dbReference type="EC" id="2.4.2.1"/>
    </reaction>
</comment>
<feature type="binding site" evidence="5">
    <location>
        <position position="7"/>
    </location>
    <ligand>
        <name>a purine D-ribonucleoside</name>
        <dbReference type="ChEBI" id="CHEBI:142355"/>
        <note>ligand shared between dimeric partners</note>
    </ligand>
</feature>
<feature type="domain" description="Nucleoside phosphorylase" evidence="6">
    <location>
        <begin position="18"/>
        <end position="229"/>
    </location>
</feature>
<dbReference type="Gene3D" id="3.40.50.1580">
    <property type="entry name" value="Nucleoside phosphorylase domain"/>
    <property type="match status" value="1"/>
</dbReference>
<dbReference type="GO" id="GO:0006218">
    <property type="term" value="P:uridine catabolic process"/>
    <property type="evidence" value="ECO:0007669"/>
    <property type="project" value="TreeGrafter"/>
</dbReference>
<reference evidence="8 9" key="1">
    <citation type="submission" date="2018-11" db="EMBL/GenBank/DDBJ databases">
        <title>Genomic profiling of Staphylococcus species from a Poultry farm system in KwaZulu-Natal, South Africa.</title>
        <authorList>
            <person name="Amoako D.G."/>
            <person name="Somboro A.M."/>
            <person name="Abia A.L.K."/>
            <person name="Bester L.A."/>
            <person name="Essack S.Y."/>
        </authorList>
    </citation>
    <scope>NUCLEOTIDE SEQUENCE [LARGE SCALE GENOMIC DNA]</scope>
    <source>
        <strain evidence="8 9">SA11</strain>
    </source>
</reference>
<feature type="binding site" description="in other chain" evidence="5">
    <location>
        <begin position="206"/>
        <end position="207"/>
    </location>
    <ligand>
        <name>a purine D-ribonucleoside</name>
        <dbReference type="ChEBI" id="CHEBI:142355"/>
        <note>ligand shared between dimeric partners</note>
    </ligand>
</feature>
<comment type="catalytic activity">
    <reaction evidence="5">
        <text>a purine 2'-deoxy-D-ribonucleoside + phosphate = a purine nucleobase + 2-deoxy-alpha-D-ribose 1-phosphate</text>
        <dbReference type="Rhea" id="RHEA:36431"/>
        <dbReference type="ChEBI" id="CHEBI:26386"/>
        <dbReference type="ChEBI" id="CHEBI:43474"/>
        <dbReference type="ChEBI" id="CHEBI:57259"/>
        <dbReference type="ChEBI" id="CHEBI:142361"/>
        <dbReference type="EC" id="2.4.2.1"/>
    </reaction>
</comment>
<dbReference type="CDD" id="cd09006">
    <property type="entry name" value="PNP_EcPNPI-like"/>
    <property type="match status" value="1"/>
</dbReference>
<sequence length="235" mass="25737">MTKGTPHIQPNGAKIAKTVLMPGDPLRAKYIADNYLEDVVQFNEVRNMFGYTGTYKGKEVSVMGSGMGIPSIGIYSYELYNTFDVDTIIRVGSCGALQEDVNLYDIIIAQGASTNSSYVDQYNIPGHFAPLGDFDLMVKAKKAADELGATTHVGNVLSSDTFYNADPTFNDQWHRMGILGIEMESAGLYLNATYAGKKALGIFTVSDHILRDEATTAEERQNSFTQMMEIALEIA</sequence>
<evidence type="ECO:0000256" key="2">
    <source>
        <dbReference type="ARBA" id="ARBA00022676"/>
    </source>
</evidence>
<feature type="active site" description="Proton donor" evidence="5">
    <location>
        <position position="207"/>
    </location>
</feature>
<reference evidence="7 10" key="2">
    <citation type="submission" date="2021-01" db="EMBL/GenBank/DDBJ databases">
        <title>FDA dAtabase for Regulatory Grade micrObial Sequences (FDA-ARGOS): Supporting development and validation of Infectious Disease Dx tests.</title>
        <authorList>
            <person name="Sproer C."/>
            <person name="Gronow S."/>
            <person name="Severitt S."/>
            <person name="Schroder I."/>
            <person name="Tallon L."/>
            <person name="Sadzewicz L."/>
            <person name="Zhao X."/>
            <person name="Boylan J."/>
            <person name="Ott S."/>
            <person name="Bowen H."/>
            <person name="Vavikolanu K."/>
            <person name="Mehta A."/>
            <person name="Aluvathingal J."/>
            <person name="Nadendla S."/>
            <person name="Lowell S."/>
            <person name="Myers T."/>
            <person name="Yan Y."/>
            <person name="Sichtig H."/>
        </authorList>
    </citation>
    <scope>NUCLEOTIDE SEQUENCE [LARGE SCALE GENOMIC DNA]</scope>
    <source>
        <strain evidence="7 10">FDAARGOS_1148</strain>
    </source>
</reference>
<accession>A0A143PDL3</accession>
<dbReference type="Proteomes" id="UP000595942">
    <property type="component" value="Chromosome"/>
</dbReference>
<evidence type="ECO:0000313" key="10">
    <source>
        <dbReference type="Proteomes" id="UP000595942"/>
    </source>
</evidence>
<dbReference type="NCBIfam" id="NF009914">
    <property type="entry name" value="PRK13374.1"/>
    <property type="match status" value="1"/>
</dbReference>
<comment type="function">
    <text evidence="5">Catalyzes the reversible phosphorolytic breakdown of the N-glycosidic bond in the beta-(deoxy)ribonucleoside molecules, with the formation of the corresponding free purine bases and pentose-1-phosphate.</text>
</comment>
<dbReference type="KEGG" id="scv:A4G25_11960"/>
<feature type="binding site" description="in other chain" evidence="5">
    <location>
        <position position="27"/>
    </location>
    <ligand>
        <name>phosphate</name>
        <dbReference type="ChEBI" id="CHEBI:43474"/>
        <note>ligand shared between dimeric partners</note>
    </ligand>
</feature>
<dbReference type="InterPro" id="IPR004402">
    <property type="entry name" value="DeoD-type"/>
</dbReference>
<dbReference type="Proteomes" id="UP000293854">
    <property type="component" value="Unassembled WGS sequence"/>
</dbReference>
<dbReference type="EMBL" id="CP068073">
    <property type="protein sequence ID" value="QQS83926.1"/>
    <property type="molecule type" value="Genomic_DNA"/>
</dbReference>
<dbReference type="PANTHER" id="PTHR43691">
    <property type="entry name" value="URIDINE PHOSPHORYLASE"/>
    <property type="match status" value="1"/>
</dbReference>
<dbReference type="NCBIfam" id="NF004489">
    <property type="entry name" value="PRK05819.1"/>
    <property type="match status" value="1"/>
</dbReference>
<dbReference type="InterPro" id="IPR035994">
    <property type="entry name" value="Nucleoside_phosphorylase_sf"/>
</dbReference>
<evidence type="ECO:0000313" key="9">
    <source>
        <dbReference type="Proteomes" id="UP000293854"/>
    </source>
</evidence>
<dbReference type="PANTHER" id="PTHR43691:SF11">
    <property type="entry name" value="FI09636P-RELATED"/>
    <property type="match status" value="1"/>
</dbReference>
<dbReference type="GO" id="GO:0004850">
    <property type="term" value="F:uridine phosphorylase activity"/>
    <property type="evidence" value="ECO:0007669"/>
    <property type="project" value="UniProtKB-EC"/>
</dbReference>
<feature type="site" description="Important for catalytic activity" evidence="5">
    <location>
        <position position="220"/>
    </location>
</feature>
<feature type="binding site" evidence="5">
    <location>
        <position position="46"/>
    </location>
    <ligand>
        <name>phosphate</name>
        <dbReference type="ChEBI" id="CHEBI:43474"/>
        <note>ligand shared between dimeric partners</note>
    </ligand>
</feature>
<keyword evidence="3 5" id="KW-0808">Transferase</keyword>
<evidence type="ECO:0000256" key="5">
    <source>
        <dbReference type="HAMAP-Rule" id="MF_01627"/>
    </source>
</evidence>
<dbReference type="InterPro" id="IPR018016">
    <property type="entry name" value="Nucleoside_phosphorylase_CS"/>
</dbReference>
<evidence type="ECO:0000313" key="7">
    <source>
        <dbReference type="EMBL" id="QQS83926.1"/>
    </source>
</evidence>